<dbReference type="EMBL" id="CAXKWB010024379">
    <property type="protein sequence ID" value="CAL4126219.1"/>
    <property type="molecule type" value="Genomic_DNA"/>
</dbReference>
<accession>A0AAV2RMC3</accession>
<dbReference type="Proteomes" id="UP001497623">
    <property type="component" value="Unassembled WGS sequence"/>
</dbReference>
<dbReference type="CDD" id="cd18186">
    <property type="entry name" value="BTB_POZ_ZBTB_KLHL-like"/>
    <property type="match status" value="1"/>
</dbReference>
<feature type="domain" description="BTB" evidence="1">
    <location>
        <begin position="32"/>
        <end position="98"/>
    </location>
</feature>
<proteinExistence type="predicted"/>
<dbReference type="InterPro" id="IPR051481">
    <property type="entry name" value="BTB-POZ/Galectin-3-binding"/>
</dbReference>
<evidence type="ECO:0000313" key="2">
    <source>
        <dbReference type="EMBL" id="CAL4126219.1"/>
    </source>
</evidence>
<keyword evidence="3" id="KW-1185">Reference proteome</keyword>
<name>A0AAV2RMC3_MEGNR</name>
<dbReference type="InterPro" id="IPR000210">
    <property type="entry name" value="BTB/POZ_dom"/>
</dbReference>
<dbReference type="SMART" id="SM00225">
    <property type="entry name" value="BTB"/>
    <property type="match status" value="1"/>
</dbReference>
<evidence type="ECO:0000313" key="3">
    <source>
        <dbReference type="Proteomes" id="UP001497623"/>
    </source>
</evidence>
<dbReference type="InterPro" id="IPR011333">
    <property type="entry name" value="SKP1/BTB/POZ_sf"/>
</dbReference>
<gene>
    <name evidence="2" type="ORF">MNOR_LOCUS25483</name>
</gene>
<dbReference type="Gene3D" id="3.30.710.10">
    <property type="entry name" value="Potassium Channel Kv1.1, Chain A"/>
    <property type="match status" value="1"/>
</dbReference>
<evidence type="ECO:0000259" key="1">
    <source>
        <dbReference type="PROSITE" id="PS50097"/>
    </source>
</evidence>
<protein>
    <recommendedName>
        <fullName evidence="1">BTB domain-containing protein</fullName>
    </recommendedName>
</protein>
<dbReference type="PROSITE" id="PS50097">
    <property type="entry name" value="BTB"/>
    <property type="match status" value="1"/>
</dbReference>
<reference evidence="2 3" key="1">
    <citation type="submission" date="2024-05" db="EMBL/GenBank/DDBJ databases">
        <authorList>
            <person name="Wallberg A."/>
        </authorList>
    </citation>
    <scope>NUCLEOTIDE SEQUENCE [LARGE SCALE GENOMIC DNA]</scope>
</reference>
<comment type="caution">
    <text evidence="2">The sequence shown here is derived from an EMBL/GenBank/DDBJ whole genome shotgun (WGS) entry which is preliminary data.</text>
</comment>
<feature type="non-terminal residue" evidence="2">
    <location>
        <position position="440"/>
    </location>
</feature>
<dbReference type="PANTHER" id="PTHR24410">
    <property type="entry name" value="HL07962P-RELATED"/>
    <property type="match status" value="1"/>
</dbReference>
<dbReference type="AlphaFoldDB" id="A0AAV2RMC3"/>
<organism evidence="2 3">
    <name type="scientific">Meganyctiphanes norvegica</name>
    <name type="common">Northern krill</name>
    <name type="synonym">Thysanopoda norvegica</name>
    <dbReference type="NCBI Taxonomy" id="48144"/>
    <lineage>
        <taxon>Eukaryota</taxon>
        <taxon>Metazoa</taxon>
        <taxon>Ecdysozoa</taxon>
        <taxon>Arthropoda</taxon>
        <taxon>Crustacea</taxon>
        <taxon>Multicrustacea</taxon>
        <taxon>Malacostraca</taxon>
        <taxon>Eumalacostraca</taxon>
        <taxon>Eucarida</taxon>
        <taxon>Euphausiacea</taxon>
        <taxon>Euphausiidae</taxon>
        <taxon>Meganyctiphanes</taxon>
    </lineage>
</organism>
<dbReference type="PANTHER" id="PTHR24410:SF23">
    <property type="entry name" value="BTB DOMAIN-CONTAINING PROTEIN-RELATED"/>
    <property type="match status" value="1"/>
</dbReference>
<dbReference type="SUPFAM" id="SSF54695">
    <property type="entry name" value="POZ domain"/>
    <property type="match status" value="1"/>
</dbReference>
<dbReference type="Pfam" id="PF00651">
    <property type="entry name" value="BTB"/>
    <property type="match status" value="1"/>
</dbReference>
<sequence>MAVAKMSNVTWQCDLKGPQQRLEYLFNTGSFSDITIKCPGGIMFELHRMVLAMCSPVFEAMVFGPLASSKDILCLDDDPVALKYVFAHCYGCSIQFDDIHVVLEVFKIADKYIFPELKDVCGLIVQNQTKPENFKTIYEFTVKYGYDDLKNKFLKQHNDNSRAGAVLMWFSLNYPTDLMTPAFTVNKIILDTWRNTKSDESFDGLFTILHSNCCNELQEFAGQVSGDILEYIPGPMRSPVTDIRDPSYAPVLKISLHTGNAEGVIIALHKRYNKYGYEDIGIHIANEDLPTIGKYLTQLPCYNCASDVEYPLGRVSLFFSDITNENLFLLNIILKGLDPDCDKRFDKGSDENHNFVSSYMFPRCNLKKEDFSIFGESMFLGDEFSFLPEICFWIHSPYIEKKDEEELYDFTTILHRGGYEMWEFFKAIKVCSNDNEIPGW</sequence>